<dbReference type="Proteomes" id="UP000077154">
    <property type="component" value="Unassembled WGS sequence"/>
</dbReference>
<reference evidence="2" key="1">
    <citation type="submission" date="2016-03" db="EMBL/GenBank/DDBJ databases">
        <title>Updated assembly of Pseudogymnoascus destructans, the fungus causing white-nose syndrome of bats.</title>
        <authorList>
            <person name="Palmer J.M."/>
            <person name="Drees K.P."/>
            <person name="Foster J.T."/>
            <person name="Lindner D.L."/>
        </authorList>
    </citation>
    <scope>NUCLEOTIDE SEQUENCE [LARGE SCALE GENOMIC DNA]</scope>
    <source>
        <strain evidence="2">20631-21</strain>
    </source>
</reference>
<dbReference type="EMBL" id="KV441397">
    <property type="protein sequence ID" value="OAF58250.1"/>
    <property type="molecule type" value="Genomic_DNA"/>
</dbReference>
<dbReference type="AlphaFoldDB" id="A0A177A927"/>
<evidence type="ECO:0000313" key="2">
    <source>
        <dbReference type="EMBL" id="OAF58250.1"/>
    </source>
</evidence>
<dbReference type="RefSeq" id="XP_024323535.1">
    <property type="nucleotide sequence ID" value="XM_024470084.1"/>
</dbReference>
<protein>
    <submittedName>
        <fullName evidence="2">Uncharacterized protein</fullName>
    </submittedName>
</protein>
<organism evidence="2">
    <name type="scientific">Pseudogymnoascus destructans</name>
    <dbReference type="NCBI Taxonomy" id="655981"/>
    <lineage>
        <taxon>Eukaryota</taxon>
        <taxon>Fungi</taxon>
        <taxon>Dikarya</taxon>
        <taxon>Ascomycota</taxon>
        <taxon>Pezizomycotina</taxon>
        <taxon>Leotiomycetes</taxon>
        <taxon>Thelebolales</taxon>
        <taxon>Thelebolaceae</taxon>
        <taxon>Pseudogymnoascus</taxon>
    </lineage>
</organism>
<gene>
    <name evidence="2" type="ORF">VC83_06484</name>
</gene>
<feature type="region of interest" description="Disordered" evidence="1">
    <location>
        <begin position="1"/>
        <end position="25"/>
    </location>
</feature>
<dbReference type="GeneID" id="36289543"/>
<dbReference type="OrthoDB" id="5041285at2759"/>
<feature type="compositionally biased region" description="Low complexity" evidence="1">
    <location>
        <begin position="1"/>
        <end position="19"/>
    </location>
</feature>
<sequence>MKASSASRPWRSSPASRLSVTGEMPRRKAAWRFVQSTGGGGSGTGFLATLTNGAVSTNYGHNGRTTVSFVAGGDWANVIADVKSKASKSYLPVEELPSRLPLDPIDNFVGESCLPINELPSRLSLEPINNSIDRK</sequence>
<name>A0A177A927_9PEZI</name>
<accession>A0A177A927</accession>
<proteinExistence type="predicted"/>
<evidence type="ECO:0000256" key="1">
    <source>
        <dbReference type="SAM" id="MobiDB-lite"/>
    </source>
</evidence>